<dbReference type="PROSITE" id="PS01159">
    <property type="entry name" value="WW_DOMAIN_1"/>
    <property type="match status" value="1"/>
</dbReference>
<feature type="region of interest" description="Disordered" evidence="2">
    <location>
        <begin position="1"/>
        <end position="37"/>
    </location>
</feature>
<organism evidence="5 6">
    <name type="scientific">Patella caerulea</name>
    <name type="common">Rayed Mediterranean limpet</name>
    <dbReference type="NCBI Taxonomy" id="87958"/>
    <lineage>
        <taxon>Eukaryota</taxon>
        <taxon>Metazoa</taxon>
        <taxon>Spiralia</taxon>
        <taxon>Lophotrochozoa</taxon>
        <taxon>Mollusca</taxon>
        <taxon>Gastropoda</taxon>
        <taxon>Patellogastropoda</taxon>
        <taxon>Patelloidea</taxon>
        <taxon>Patellidae</taxon>
        <taxon>Patella</taxon>
    </lineage>
</organism>
<dbReference type="InterPro" id="IPR001202">
    <property type="entry name" value="WW_dom"/>
</dbReference>
<evidence type="ECO:0000256" key="2">
    <source>
        <dbReference type="SAM" id="MobiDB-lite"/>
    </source>
</evidence>
<accession>A0AAN8JA03</accession>
<evidence type="ECO:0008006" key="7">
    <source>
        <dbReference type="Google" id="ProtNLM"/>
    </source>
</evidence>
<dbReference type="AlphaFoldDB" id="A0AAN8JA03"/>
<dbReference type="InterPro" id="IPR036020">
    <property type="entry name" value="WW_dom_sf"/>
</dbReference>
<dbReference type="InterPro" id="IPR051342">
    <property type="entry name" value="PDZ_scaffold"/>
</dbReference>
<dbReference type="SMART" id="SM00456">
    <property type="entry name" value="WW"/>
    <property type="match status" value="1"/>
</dbReference>
<feature type="compositionally biased region" description="Low complexity" evidence="2">
    <location>
        <begin position="1"/>
        <end position="23"/>
    </location>
</feature>
<dbReference type="EMBL" id="JAZGQO010000011">
    <property type="protein sequence ID" value="KAK6172885.1"/>
    <property type="molecule type" value="Genomic_DNA"/>
</dbReference>
<dbReference type="InterPro" id="IPR036034">
    <property type="entry name" value="PDZ_sf"/>
</dbReference>
<proteinExistence type="predicted"/>
<dbReference type="SUPFAM" id="SSF51045">
    <property type="entry name" value="WW domain"/>
    <property type="match status" value="1"/>
</dbReference>
<dbReference type="SUPFAM" id="SSF50156">
    <property type="entry name" value="PDZ domain-like"/>
    <property type="match status" value="1"/>
</dbReference>
<dbReference type="CDD" id="cd00201">
    <property type="entry name" value="WW"/>
    <property type="match status" value="1"/>
</dbReference>
<dbReference type="PANTHER" id="PTHR19964">
    <property type="entry name" value="MULTIPLE PDZ DOMAIN PROTEIN"/>
    <property type="match status" value="1"/>
</dbReference>
<dbReference type="Pfam" id="PF00595">
    <property type="entry name" value="PDZ"/>
    <property type="match status" value="1"/>
</dbReference>
<feature type="region of interest" description="Disordered" evidence="2">
    <location>
        <begin position="526"/>
        <end position="545"/>
    </location>
</feature>
<feature type="domain" description="WW" evidence="3">
    <location>
        <begin position="493"/>
        <end position="526"/>
    </location>
</feature>
<evidence type="ECO:0000256" key="1">
    <source>
        <dbReference type="SAM" id="Coils"/>
    </source>
</evidence>
<dbReference type="Proteomes" id="UP001347796">
    <property type="component" value="Unassembled WGS sequence"/>
</dbReference>
<dbReference type="Gene3D" id="2.20.70.10">
    <property type="match status" value="1"/>
</dbReference>
<dbReference type="Gene3D" id="2.30.42.10">
    <property type="match status" value="1"/>
</dbReference>
<evidence type="ECO:0000259" key="4">
    <source>
        <dbReference type="PROSITE" id="PS50106"/>
    </source>
</evidence>
<comment type="caution">
    <text evidence="5">The sequence shown here is derived from an EMBL/GenBank/DDBJ whole genome shotgun (WGS) entry which is preliminary data.</text>
</comment>
<dbReference type="FunFam" id="2.20.70.10:FF:000034">
    <property type="entry name" value="syntaxin-binding protein 4 isoform X1"/>
    <property type="match status" value="1"/>
</dbReference>
<gene>
    <name evidence="5" type="ORF">SNE40_016456</name>
</gene>
<feature type="region of interest" description="Disordered" evidence="2">
    <location>
        <begin position="446"/>
        <end position="469"/>
    </location>
</feature>
<evidence type="ECO:0000313" key="6">
    <source>
        <dbReference type="Proteomes" id="UP001347796"/>
    </source>
</evidence>
<keyword evidence="1" id="KW-0175">Coiled coil</keyword>
<dbReference type="PANTHER" id="PTHR19964:SF94">
    <property type="entry name" value="SYNTAXIN-BINDING PROTEIN 4-LIKE"/>
    <property type="match status" value="1"/>
</dbReference>
<dbReference type="Pfam" id="PF00397">
    <property type="entry name" value="WW"/>
    <property type="match status" value="1"/>
</dbReference>
<sequence length="545" mass="61382">MTESQVVTESTKSSKVSSPISSTFQHQENGENDESNSQSRYAELITLENCNKGLGLKICGGCTIDGKYLYGVYIKYVIPGGVAANSGQLQNGDQILMVNEESLEGVTKERAISILRKAAAQNHAEILVTRDKESRLEYIEVLDKEHCLVSSPVNDIISRYSPSSQGSMNGYEADTPIYHNGVQDFIELDSPWKQCASHPGILTSEASNTSRNTSLTRKTTLDPSDKLHIDTLQGKLGYIGIQPTPDKLHQLHQYLTIDPYGQVTFGNFMQAVKLVFKHELATRHSITSSPGKSPGYLNQEDKPDVREDLQSVCQERDDLKHEVQRLENVIKDREMKYEKELLKMRKETQGAIEENRSLKTRVHLAEQAQGEAQTLEHDYEEAVAFLENEIRDLRLQLKKESGTMESNKHVASLACQLKKSEARQKMYQAATEKLVAYVEHVQEVLTQPTENSRNNESEEKKKIRREKKKESVVKLLTDGQNVIKLVKSLTESAPLPFGWEDAFSEDGTRYFINHVTQTTSWTHPASGVAYRTDNKNKPSTSHAKH</sequence>
<dbReference type="InterPro" id="IPR001478">
    <property type="entry name" value="PDZ"/>
</dbReference>
<reference evidence="5 6" key="1">
    <citation type="submission" date="2024-01" db="EMBL/GenBank/DDBJ databases">
        <title>The genome of the rayed Mediterranean limpet Patella caerulea (Linnaeus, 1758).</title>
        <authorList>
            <person name="Anh-Thu Weber A."/>
            <person name="Halstead-Nussloch G."/>
        </authorList>
    </citation>
    <scope>NUCLEOTIDE SEQUENCE [LARGE SCALE GENOMIC DNA]</scope>
    <source>
        <strain evidence="5">AATW-2023a</strain>
        <tissue evidence="5">Whole specimen</tissue>
    </source>
</reference>
<keyword evidence="6" id="KW-1185">Reference proteome</keyword>
<dbReference type="SMART" id="SM00228">
    <property type="entry name" value="PDZ"/>
    <property type="match status" value="1"/>
</dbReference>
<evidence type="ECO:0000259" key="3">
    <source>
        <dbReference type="PROSITE" id="PS50020"/>
    </source>
</evidence>
<protein>
    <recommendedName>
        <fullName evidence="7">Syntaxin-binding protein 4</fullName>
    </recommendedName>
</protein>
<feature type="coiled-coil region" evidence="1">
    <location>
        <begin position="309"/>
        <end position="336"/>
    </location>
</feature>
<evidence type="ECO:0000313" key="5">
    <source>
        <dbReference type="EMBL" id="KAK6172885.1"/>
    </source>
</evidence>
<dbReference type="PROSITE" id="PS50106">
    <property type="entry name" value="PDZ"/>
    <property type="match status" value="1"/>
</dbReference>
<name>A0AAN8JA03_PATCE</name>
<dbReference type="PROSITE" id="PS50020">
    <property type="entry name" value="WW_DOMAIN_2"/>
    <property type="match status" value="1"/>
</dbReference>
<feature type="coiled-coil region" evidence="1">
    <location>
        <begin position="376"/>
        <end position="403"/>
    </location>
</feature>
<feature type="domain" description="PDZ" evidence="4">
    <location>
        <begin position="44"/>
        <end position="130"/>
    </location>
</feature>